<reference evidence="1" key="2">
    <citation type="submission" date="2025-09" db="UniProtKB">
        <authorList>
            <consortium name="EnsemblPlants"/>
        </authorList>
    </citation>
    <scope>IDENTIFICATION</scope>
</reference>
<reference evidence="1" key="1">
    <citation type="submission" date="2021-05" db="EMBL/GenBank/DDBJ databases">
        <authorList>
            <person name="Scholz U."/>
            <person name="Mascher M."/>
            <person name="Fiebig A."/>
        </authorList>
    </citation>
    <scope>NUCLEOTIDE SEQUENCE [LARGE SCALE GENOMIC DNA]</scope>
</reference>
<evidence type="ECO:0000313" key="1">
    <source>
        <dbReference type="EnsemblPlants" id="AVESA.00010b.r2.4DG0786130.1.CDS.1"/>
    </source>
</evidence>
<evidence type="ECO:0000313" key="2">
    <source>
        <dbReference type="Proteomes" id="UP001732700"/>
    </source>
</evidence>
<accession>A0ACD5XBA7</accession>
<organism evidence="1 2">
    <name type="scientific">Avena sativa</name>
    <name type="common">Oat</name>
    <dbReference type="NCBI Taxonomy" id="4498"/>
    <lineage>
        <taxon>Eukaryota</taxon>
        <taxon>Viridiplantae</taxon>
        <taxon>Streptophyta</taxon>
        <taxon>Embryophyta</taxon>
        <taxon>Tracheophyta</taxon>
        <taxon>Spermatophyta</taxon>
        <taxon>Magnoliopsida</taxon>
        <taxon>Liliopsida</taxon>
        <taxon>Poales</taxon>
        <taxon>Poaceae</taxon>
        <taxon>BOP clade</taxon>
        <taxon>Pooideae</taxon>
        <taxon>Poodae</taxon>
        <taxon>Poeae</taxon>
        <taxon>Poeae Chloroplast Group 1 (Aveneae type)</taxon>
        <taxon>Aveninae</taxon>
        <taxon>Avena</taxon>
    </lineage>
</organism>
<keyword evidence="2" id="KW-1185">Reference proteome</keyword>
<name>A0ACD5XBA7_AVESA</name>
<sequence>MLCSRTESSSQLATMAEAAGAAVPAPLHRGLPDEIVVWEILVRLPRKAILRCRAVCPAWRRATSTRDFLLAHHGRQPTFPLFYAYEKGDEGRNTILDIIPLGHRAALTTDDQLPPAARLGTAFFYMEASCDGLLVLSMNYRRFCICNPATRQYAPLPLLHDFSILGMYLHSPTGRYRLLLNKLTDLIQHEDLPTAEYPCHVFTIGSGELPRRIGCPDAETLLIYTRVSLMLHGSLHWSKGQMIIVFDTTAESFRQMHPPIVSGDHDLFEIDGKLGMYSLNDEATIMAIWVMQDYQGEVWAFKHRVELPVAEVTAQFEEFDNHLNIVVESLDGDMLVLVRFGNYLLQVDINGKLVASFHRRCRRCLGLTQLRLKQTLVSHSFFPTLEGYVVNASPFI</sequence>
<protein>
    <submittedName>
        <fullName evidence="1">Uncharacterized protein</fullName>
    </submittedName>
</protein>
<dbReference type="Proteomes" id="UP001732700">
    <property type="component" value="Chromosome 4D"/>
</dbReference>
<dbReference type="EnsemblPlants" id="AVESA.00010b.r2.4DG0786130.1">
    <property type="protein sequence ID" value="AVESA.00010b.r2.4DG0786130.1.CDS.1"/>
    <property type="gene ID" value="AVESA.00010b.r2.4DG0786130"/>
</dbReference>
<proteinExistence type="predicted"/>